<feature type="region of interest" description="Disordered" evidence="1">
    <location>
        <begin position="104"/>
        <end position="153"/>
    </location>
</feature>
<dbReference type="OrthoDB" id="2423903at2759"/>
<feature type="compositionally biased region" description="Low complexity" evidence="1">
    <location>
        <begin position="113"/>
        <end position="125"/>
    </location>
</feature>
<reference evidence="2 3" key="1">
    <citation type="journal article" date="2019" name="Sci. Rep.">
        <title>Comparative genomics of chytrid fungi reveal insights into the obligate biotrophic and pathogenic lifestyle of Synchytrium endobioticum.</title>
        <authorList>
            <person name="van de Vossenberg B.T.L.H."/>
            <person name="Warris S."/>
            <person name="Nguyen H.D.T."/>
            <person name="van Gent-Pelzer M.P.E."/>
            <person name="Joly D.L."/>
            <person name="van de Geest H.C."/>
            <person name="Bonants P.J.M."/>
            <person name="Smith D.S."/>
            <person name="Levesque C.A."/>
            <person name="van der Lee T.A.J."/>
        </authorList>
    </citation>
    <scope>NUCLEOTIDE SEQUENCE [LARGE SCALE GENOMIC DNA]</scope>
    <source>
        <strain evidence="2 3">LEV6574</strain>
    </source>
</reference>
<name>A0A507CUP2_9FUNG</name>
<dbReference type="AlphaFoldDB" id="A0A507CUP2"/>
<dbReference type="EMBL" id="QEAM01000252">
    <property type="protein sequence ID" value="TPX42808.1"/>
    <property type="molecule type" value="Genomic_DNA"/>
</dbReference>
<evidence type="ECO:0000256" key="1">
    <source>
        <dbReference type="SAM" id="MobiDB-lite"/>
    </source>
</evidence>
<gene>
    <name evidence="2" type="ORF">SeLEV6574_g05391</name>
</gene>
<accession>A0A507CUP2</accession>
<dbReference type="Proteomes" id="UP000320475">
    <property type="component" value="Unassembled WGS sequence"/>
</dbReference>
<evidence type="ECO:0000313" key="2">
    <source>
        <dbReference type="EMBL" id="TPX42808.1"/>
    </source>
</evidence>
<dbReference type="VEuPathDB" id="FungiDB:SeMB42_g06285"/>
<organism evidence="2 3">
    <name type="scientific">Synchytrium endobioticum</name>
    <dbReference type="NCBI Taxonomy" id="286115"/>
    <lineage>
        <taxon>Eukaryota</taxon>
        <taxon>Fungi</taxon>
        <taxon>Fungi incertae sedis</taxon>
        <taxon>Chytridiomycota</taxon>
        <taxon>Chytridiomycota incertae sedis</taxon>
        <taxon>Chytridiomycetes</taxon>
        <taxon>Synchytriales</taxon>
        <taxon>Synchytriaceae</taxon>
        <taxon>Synchytrium</taxon>
    </lineage>
</organism>
<protein>
    <submittedName>
        <fullName evidence="2">Uncharacterized protein</fullName>
    </submittedName>
</protein>
<sequence length="505" mass="56380">MPKHLQYITRTVYGPAFWAPRPVRRSIIVHDDVKTQLAAALKKAFKVEPAMAPGEVDVFIDRAATDLDIVVIDRTTSMKWPVPPVLKVSPKVVEFDDDKYEEVKEVPEEKAVKPSSKAKAKCAPSGRSSRTKTADDDNSHGPKTSKNKGNFSEATRGIASLSQRCGGYRTIHVGHLRGHICIDQQETIARRINDAVDIVNRARAIAERATEMLIDGICSSNQDTHLLLQLTHGGKGGATYWQNLLRMIIDGQIGRVGSEHLPILEKVEALWGDEFLENLSWPDSNIKIPMLTVLIKKVAADMGSVFSNQIVGMLPLLKERVVEVVGEEGKQAIEEIEAWVDASLEDDPSSPLSPVQVFYRINRLLPGPYRWSTVPHTSFGDGYVTMSEECLFDLLFDIPSFQKTVREVAGVGPKTLKMVARTAFMKNPFKGRLLDEVFLLPPEMLAKSRYVLDDSPRRYVRTPSFKTNGLVLSLLWIDITSKPPPPDRKVEDAINLLNIFHNKTL</sequence>
<comment type="caution">
    <text evidence="2">The sequence shown here is derived from an EMBL/GenBank/DDBJ whole genome shotgun (WGS) entry which is preliminary data.</text>
</comment>
<proteinExistence type="predicted"/>
<feature type="compositionally biased region" description="Polar residues" evidence="1">
    <location>
        <begin position="141"/>
        <end position="153"/>
    </location>
</feature>
<dbReference type="VEuPathDB" id="FungiDB:SeMB42_g05839"/>
<evidence type="ECO:0000313" key="3">
    <source>
        <dbReference type="Proteomes" id="UP000320475"/>
    </source>
</evidence>